<dbReference type="EC" id="3.1.21.-" evidence="5"/>
<accession>A0ABW8LB02</accession>
<name>A0ABW8LB02_9GAMM</name>
<evidence type="ECO:0000259" key="4">
    <source>
        <dbReference type="Pfam" id="PF01420"/>
    </source>
</evidence>
<evidence type="ECO:0000256" key="3">
    <source>
        <dbReference type="ARBA" id="ARBA00023125"/>
    </source>
</evidence>
<evidence type="ECO:0000313" key="6">
    <source>
        <dbReference type="Proteomes" id="UP001620234"/>
    </source>
</evidence>
<gene>
    <name evidence="5" type="ORF">ACI2I3_09875</name>
</gene>
<dbReference type="Gene3D" id="1.10.287.1120">
    <property type="entry name" value="Bipartite methylase S protein"/>
    <property type="match status" value="1"/>
</dbReference>
<keyword evidence="5" id="KW-0255">Endonuclease</keyword>
<reference evidence="5 6" key="1">
    <citation type="submission" date="2024-11" db="EMBL/GenBank/DDBJ databases">
        <title>The Natural Products Discovery Center: Release of the First 8490 Sequenced Strains for Exploring Actinobacteria Biosynthetic Diversity.</title>
        <authorList>
            <person name="Kalkreuter E."/>
            <person name="Kautsar S.A."/>
            <person name="Yang D."/>
            <person name="Bader C.D."/>
            <person name="Teijaro C.N."/>
            <person name="Fluegel L."/>
            <person name="Davis C.M."/>
            <person name="Simpson J.R."/>
            <person name="Lauterbach L."/>
            <person name="Steele A.D."/>
            <person name="Gui C."/>
            <person name="Meng S."/>
            <person name="Li G."/>
            <person name="Viehrig K."/>
            <person name="Ye F."/>
            <person name="Su P."/>
            <person name="Kiefer A.F."/>
            <person name="Nichols A."/>
            <person name="Cepeda A.J."/>
            <person name="Yan W."/>
            <person name="Fan B."/>
            <person name="Jiang Y."/>
            <person name="Adhikari A."/>
            <person name="Zheng C.-J."/>
            <person name="Schuster L."/>
            <person name="Cowan T.M."/>
            <person name="Smanski M.J."/>
            <person name="Chevrette M.G."/>
            <person name="De Carvalho L.P.S."/>
            <person name="Shen B."/>
        </authorList>
    </citation>
    <scope>NUCLEOTIDE SEQUENCE [LARGE SCALE GENOMIC DNA]</scope>
    <source>
        <strain evidence="5 6">NPDC077433</strain>
    </source>
</reference>
<dbReference type="Gene3D" id="3.90.220.20">
    <property type="entry name" value="DNA methylase specificity domains"/>
    <property type="match status" value="2"/>
</dbReference>
<comment type="similarity">
    <text evidence="1">Belongs to the type-I restriction system S methylase family.</text>
</comment>
<proteinExistence type="inferred from homology"/>
<comment type="caution">
    <text evidence="5">The sequence shown here is derived from an EMBL/GenBank/DDBJ whole genome shotgun (WGS) entry which is preliminary data.</text>
</comment>
<dbReference type="Proteomes" id="UP001620234">
    <property type="component" value="Unassembled WGS sequence"/>
</dbReference>
<evidence type="ECO:0000256" key="2">
    <source>
        <dbReference type="ARBA" id="ARBA00022747"/>
    </source>
</evidence>
<dbReference type="InterPro" id="IPR000055">
    <property type="entry name" value="Restrct_endonuc_typeI_TRD"/>
</dbReference>
<dbReference type="EMBL" id="JBJDPD010000019">
    <property type="protein sequence ID" value="MFK4001642.1"/>
    <property type="molecule type" value="Genomic_DNA"/>
</dbReference>
<evidence type="ECO:0000313" key="5">
    <source>
        <dbReference type="EMBL" id="MFK4001642.1"/>
    </source>
</evidence>
<sequence length="449" mass="50480">MAKYQQYEQYKESGVEWLGNIPSHWEVVPIKHLAILNPKKSTLSQDLMSDECSFVPMEKLKFNSLVLNEKKVIKDVYDGYTYFENEDILVAKVTPCFENNNTTIARDLINGVGFGSSEIFVLRVNDKVNNRYLFYRLLETIFISVATAAMTGAGGLRRVPAEIINTYPIAVPDINEQTQIANFLDHETAQIDTLIEKQQTLIQLLKEKRQAVISHAVTKGLSPDAPMKDSGVEWLGEVPEHWIVKRLKYISPKVGVGLVINPSTYTQDEGVYFIFGGDVKAFSFDLTKTRRISQKNSDILKPSQLHHRDLVSIRVGYPGVTAVVTEELEGANCASIIIIRRGQFNSDWLCAAMNIWVGKQQVNNASYGAAQKQFNVSDAIEFIFPVPPESEQNDIAVYVEESLKKFDELSNKAQLQIELLRERRTALISAAVTGKIDVRGWQGTEVDAL</sequence>
<evidence type="ECO:0000256" key="1">
    <source>
        <dbReference type="ARBA" id="ARBA00010923"/>
    </source>
</evidence>
<dbReference type="Pfam" id="PF01420">
    <property type="entry name" value="Methylase_S"/>
    <property type="match status" value="1"/>
</dbReference>
<dbReference type="GO" id="GO:0016787">
    <property type="term" value="F:hydrolase activity"/>
    <property type="evidence" value="ECO:0007669"/>
    <property type="project" value="UniProtKB-KW"/>
</dbReference>
<dbReference type="PANTHER" id="PTHR43140">
    <property type="entry name" value="TYPE-1 RESTRICTION ENZYME ECOKI SPECIFICITY PROTEIN"/>
    <property type="match status" value="1"/>
</dbReference>
<dbReference type="GO" id="GO:0004519">
    <property type="term" value="F:endonuclease activity"/>
    <property type="evidence" value="ECO:0007669"/>
    <property type="project" value="UniProtKB-KW"/>
</dbReference>
<organism evidence="5 6">
    <name type="scientific">Psychrobacter namhaensis</name>
    <dbReference type="NCBI Taxonomy" id="292734"/>
    <lineage>
        <taxon>Bacteria</taxon>
        <taxon>Pseudomonadati</taxon>
        <taxon>Pseudomonadota</taxon>
        <taxon>Gammaproteobacteria</taxon>
        <taxon>Moraxellales</taxon>
        <taxon>Moraxellaceae</taxon>
        <taxon>Psychrobacter</taxon>
    </lineage>
</organism>
<feature type="domain" description="Type I restriction modification DNA specificity" evidence="4">
    <location>
        <begin position="22"/>
        <end position="196"/>
    </location>
</feature>
<keyword evidence="6" id="KW-1185">Reference proteome</keyword>
<dbReference type="PANTHER" id="PTHR43140:SF1">
    <property type="entry name" value="TYPE I RESTRICTION ENZYME ECOKI SPECIFICITY SUBUNIT"/>
    <property type="match status" value="1"/>
</dbReference>
<dbReference type="SUPFAM" id="SSF116734">
    <property type="entry name" value="DNA methylase specificity domain"/>
    <property type="match status" value="2"/>
</dbReference>
<keyword evidence="5" id="KW-0378">Hydrolase</keyword>
<keyword evidence="2" id="KW-0680">Restriction system</keyword>
<dbReference type="InterPro" id="IPR051212">
    <property type="entry name" value="Type-I_RE_S_subunit"/>
</dbReference>
<keyword evidence="3" id="KW-0238">DNA-binding</keyword>
<dbReference type="InterPro" id="IPR044946">
    <property type="entry name" value="Restrct_endonuc_typeI_TRD_sf"/>
</dbReference>
<keyword evidence="5" id="KW-0540">Nuclease</keyword>
<protein>
    <submittedName>
        <fullName evidence="5">Restriction endonuclease subunit S</fullName>
        <ecNumber evidence="5">3.1.21.-</ecNumber>
    </submittedName>
</protein>
<dbReference type="RefSeq" id="WP_230709164.1">
    <property type="nucleotide sequence ID" value="NZ_JBJDPD010000019.1"/>
</dbReference>
<dbReference type="CDD" id="cd17260">
    <property type="entry name" value="RMtype1_S_EcoEI-TRD1-CR1_like"/>
    <property type="match status" value="1"/>
</dbReference>